<dbReference type="PANTHER" id="PTHR35871">
    <property type="entry name" value="EXPRESSED PROTEIN"/>
    <property type="match status" value="1"/>
</dbReference>
<proteinExistence type="predicted"/>
<accession>A0A162TVU6</accession>
<keyword evidence="2" id="KW-1185">Reference proteome</keyword>
<evidence type="ECO:0000313" key="2">
    <source>
        <dbReference type="Proteomes" id="UP000077051"/>
    </source>
</evidence>
<dbReference type="STRING" id="747725.A0A162TVU6"/>
<evidence type="ECO:0000313" key="1">
    <source>
        <dbReference type="EMBL" id="OAD07572.1"/>
    </source>
</evidence>
<gene>
    <name evidence="1" type="ORF">MUCCIDRAFT_157843</name>
</gene>
<protein>
    <submittedName>
        <fullName evidence="1">Uncharacterized protein</fullName>
    </submittedName>
</protein>
<dbReference type="Proteomes" id="UP000077051">
    <property type="component" value="Unassembled WGS sequence"/>
</dbReference>
<dbReference type="EMBL" id="AMYB01000001">
    <property type="protein sequence ID" value="OAD07572.1"/>
    <property type="molecule type" value="Genomic_DNA"/>
</dbReference>
<reference evidence="1 2" key="1">
    <citation type="submission" date="2015-06" db="EMBL/GenBank/DDBJ databases">
        <title>Expansion of signal transduction pathways in fungi by whole-genome duplication.</title>
        <authorList>
            <consortium name="DOE Joint Genome Institute"/>
            <person name="Corrochano L.M."/>
            <person name="Kuo A."/>
            <person name="Marcet-Houben M."/>
            <person name="Polaino S."/>
            <person name="Salamov A."/>
            <person name="Villalobos J.M."/>
            <person name="Alvarez M.I."/>
            <person name="Avalos J."/>
            <person name="Benito E.P."/>
            <person name="Benoit I."/>
            <person name="Burger G."/>
            <person name="Camino L.P."/>
            <person name="Canovas D."/>
            <person name="Cerda-Olmedo E."/>
            <person name="Cheng J.-F."/>
            <person name="Dominguez A."/>
            <person name="Elias M."/>
            <person name="Eslava A.P."/>
            <person name="Glaser F."/>
            <person name="Grimwood J."/>
            <person name="Gutierrez G."/>
            <person name="Heitman J."/>
            <person name="Henrissat B."/>
            <person name="Iturriaga E.A."/>
            <person name="Lang B.F."/>
            <person name="Lavin J.L."/>
            <person name="Lee S."/>
            <person name="Li W."/>
            <person name="Lindquist E."/>
            <person name="Lopez-Garcia S."/>
            <person name="Luque E.M."/>
            <person name="Marcos A.T."/>
            <person name="Martin J."/>
            <person name="Mccluskey K."/>
            <person name="Medina H.R."/>
            <person name="Miralles-Duran A."/>
            <person name="Miyazaki A."/>
            <person name="Munoz-Torres E."/>
            <person name="Oguiza J.A."/>
            <person name="Ohm R."/>
            <person name="Olmedo M."/>
            <person name="Orejas M."/>
            <person name="Ortiz-Castellanos L."/>
            <person name="Pisabarro A.G."/>
            <person name="Rodriguez-Romero J."/>
            <person name="Ruiz-Herrera J."/>
            <person name="Ruiz-Vazquez R."/>
            <person name="Sanz C."/>
            <person name="Schackwitz W."/>
            <person name="Schmutz J."/>
            <person name="Shahriari M."/>
            <person name="Shelest E."/>
            <person name="Silva-Franco F."/>
            <person name="Soanes D."/>
            <person name="Syed K."/>
            <person name="Tagua V.G."/>
            <person name="Talbot N.J."/>
            <person name="Thon M."/>
            <person name="De Vries R.P."/>
            <person name="Wiebenga A."/>
            <person name="Yadav J.S."/>
            <person name="Braun E.L."/>
            <person name="Baker S."/>
            <person name="Garre V."/>
            <person name="Horwitz B."/>
            <person name="Torres-Martinez S."/>
            <person name="Idnurm A."/>
            <person name="Herrera-Estrella A."/>
            <person name="Gabaldon T."/>
            <person name="Grigoriev I.V."/>
        </authorList>
    </citation>
    <scope>NUCLEOTIDE SEQUENCE [LARGE SCALE GENOMIC DNA]</scope>
    <source>
        <strain evidence="1 2">CBS 277.49</strain>
    </source>
</reference>
<sequence>MLVYDGHEREDVIRYRGELSNRMMAPKPFMGEFLRGQEEKWIVKKALLPSEQKLVVHVVKVFEELHPNCRGVFLFDSSSNHQAYRADALLARNMTLKDKNIKHKLNESNEVIHKEGDRWYPFRNGKFPNGQEQIICTYTTLSEEARKEYHLHIKGVSTILKERSLWFAKNPCSGAKINTRCEAKKDGEVVQYLDGSTNDHCCHFHILHRQPDFKLQRPLFEDSVFPSDHIVDLYPKFHCETNWIERHCGAAKWKARKECDYAFDSLKQKLDSFLDDVGAVKIRRFSNRCWRYIAAYSASCSGKEAEAIVRQFSKLEDLHRQNTGRMSDSDMSDEADS</sequence>
<dbReference type="VEuPathDB" id="FungiDB:MUCCIDRAFT_157843"/>
<dbReference type="AlphaFoldDB" id="A0A162TVU6"/>
<dbReference type="OrthoDB" id="10044727at2759"/>
<name>A0A162TVU6_MUCCL</name>
<dbReference type="PANTHER" id="PTHR35871:SF1">
    <property type="entry name" value="CXC1-LIKE CYSTEINE CLUSTER ASSOCIATED WITH KDZ TRANSPOSASES DOMAIN-CONTAINING PROTEIN"/>
    <property type="match status" value="1"/>
</dbReference>
<organism evidence="1 2">
    <name type="scientific">Mucor lusitanicus CBS 277.49</name>
    <dbReference type="NCBI Taxonomy" id="747725"/>
    <lineage>
        <taxon>Eukaryota</taxon>
        <taxon>Fungi</taxon>
        <taxon>Fungi incertae sedis</taxon>
        <taxon>Mucoromycota</taxon>
        <taxon>Mucoromycotina</taxon>
        <taxon>Mucoromycetes</taxon>
        <taxon>Mucorales</taxon>
        <taxon>Mucorineae</taxon>
        <taxon>Mucoraceae</taxon>
        <taxon>Mucor</taxon>
    </lineage>
</organism>
<comment type="caution">
    <text evidence="1">The sequence shown here is derived from an EMBL/GenBank/DDBJ whole genome shotgun (WGS) entry which is preliminary data.</text>
</comment>